<dbReference type="PIRSF" id="PIRSF005096">
    <property type="entry name" value="GALM"/>
    <property type="match status" value="1"/>
</dbReference>
<dbReference type="GO" id="GO:0033499">
    <property type="term" value="P:galactose catabolic process via UDP-galactose, Leloir pathway"/>
    <property type="evidence" value="ECO:0007669"/>
    <property type="project" value="TreeGrafter"/>
</dbReference>
<dbReference type="EMBL" id="WNKY01000050">
    <property type="protein sequence ID" value="MTV41193.1"/>
    <property type="molecule type" value="Genomic_DNA"/>
</dbReference>
<keyword evidence="6 8" id="KW-0413">Isomerase</keyword>
<comment type="catalytic activity">
    <reaction evidence="1 8">
        <text>alpha-D-glucose = beta-D-glucose</text>
        <dbReference type="Rhea" id="RHEA:10264"/>
        <dbReference type="ChEBI" id="CHEBI:15903"/>
        <dbReference type="ChEBI" id="CHEBI:17925"/>
        <dbReference type="EC" id="5.1.3.3"/>
    </reaction>
</comment>
<dbReference type="SUPFAM" id="SSF74650">
    <property type="entry name" value="Galactose mutarotase-like"/>
    <property type="match status" value="1"/>
</dbReference>
<gene>
    <name evidence="13" type="ORF">GM676_26880</name>
</gene>
<dbReference type="PANTHER" id="PTHR10091:SF49">
    <property type="entry name" value="ALDOSE 1-EPIMERASE"/>
    <property type="match status" value="1"/>
</dbReference>
<dbReference type="Pfam" id="PF01263">
    <property type="entry name" value="Aldose_epim"/>
    <property type="match status" value="1"/>
</dbReference>
<evidence type="ECO:0000256" key="3">
    <source>
        <dbReference type="ARBA" id="ARBA00006206"/>
    </source>
</evidence>
<comment type="caution">
    <text evidence="13">The sequence shown here is derived from an EMBL/GenBank/DDBJ whole genome shotgun (WGS) entry which is preliminary data.</text>
</comment>
<dbReference type="Gene3D" id="2.70.98.10">
    <property type="match status" value="1"/>
</dbReference>
<feature type="active site" description="Proton donor" evidence="9">
    <location>
        <position position="221"/>
    </location>
</feature>
<evidence type="ECO:0000256" key="8">
    <source>
        <dbReference type="PIRNR" id="PIRNR005096"/>
    </source>
</evidence>
<dbReference type="PROSITE" id="PS00545">
    <property type="entry name" value="ALDOSE_1_EPIMERASE"/>
    <property type="match status" value="1"/>
</dbReference>
<evidence type="ECO:0000256" key="2">
    <source>
        <dbReference type="ARBA" id="ARBA00005028"/>
    </source>
</evidence>
<feature type="binding site" evidence="10">
    <location>
        <position position="287"/>
    </location>
    <ligand>
        <name>beta-D-galactose</name>
        <dbReference type="ChEBI" id="CHEBI:27667"/>
    </ligand>
</feature>
<evidence type="ECO:0000256" key="4">
    <source>
        <dbReference type="ARBA" id="ARBA00013185"/>
    </source>
</evidence>
<name>A0A6L6PQA8_9BURK</name>
<feature type="binding site" evidence="11">
    <location>
        <begin position="221"/>
        <end position="223"/>
    </location>
    <ligand>
        <name>beta-D-galactose</name>
        <dbReference type="ChEBI" id="CHEBI:27667"/>
    </ligand>
</feature>
<dbReference type="CDD" id="cd09019">
    <property type="entry name" value="galactose_mutarotase_like"/>
    <property type="match status" value="1"/>
</dbReference>
<dbReference type="UniPathway" id="UPA00242"/>
<evidence type="ECO:0000256" key="12">
    <source>
        <dbReference type="SAM" id="SignalP"/>
    </source>
</evidence>
<proteinExistence type="inferred from homology"/>
<evidence type="ECO:0000256" key="9">
    <source>
        <dbReference type="PIRSR" id="PIRSR005096-1"/>
    </source>
</evidence>
<keyword evidence="12" id="KW-0732">Signal</keyword>
<dbReference type="InterPro" id="IPR018052">
    <property type="entry name" value="Ald1_epimerase_CS"/>
</dbReference>
<dbReference type="InterPro" id="IPR015443">
    <property type="entry name" value="Aldose_1-epimerase"/>
</dbReference>
<evidence type="ECO:0000256" key="6">
    <source>
        <dbReference type="ARBA" id="ARBA00023235"/>
    </source>
</evidence>
<feature type="chain" id="PRO_5026707496" description="Aldose 1-epimerase" evidence="12">
    <location>
        <begin position="45"/>
        <end position="385"/>
    </location>
</feature>
<dbReference type="InterPro" id="IPR011013">
    <property type="entry name" value="Gal_mutarotase_sf_dom"/>
</dbReference>
<dbReference type="PANTHER" id="PTHR10091">
    <property type="entry name" value="ALDOSE-1-EPIMERASE"/>
    <property type="match status" value="1"/>
</dbReference>
<feature type="active site" description="Proton acceptor" evidence="9">
    <location>
        <position position="350"/>
    </location>
</feature>
<evidence type="ECO:0000256" key="1">
    <source>
        <dbReference type="ARBA" id="ARBA00001614"/>
    </source>
</evidence>
<accession>A0A6L6PQA8</accession>
<dbReference type="InterPro" id="IPR008183">
    <property type="entry name" value="Aldose_1/G6P_1-epimerase"/>
</dbReference>
<evidence type="ECO:0000313" key="13">
    <source>
        <dbReference type="EMBL" id="MTV41193.1"/>
    </source>
</evidence>
<evidence type="ECO:0000256" key="11">
    <source>
        <dbReference type="PIRSR" id="PIRSR005096-3"/>
    </source>
</evidence>
<evidence type="ECO:0000256" key="7">
    <source>
        <dbReference type="ARBA" id="ARBA00023277"/>
    </source>
</evidence>
<dbReference type="AlphaFoldDB" id="A0A6L6PQA8"/>
<evidence type="ECO:0000256" key="5">
    <source>
        <dbReference type="ARBA" id="ARBA00014165"/>
    </source>
</evidence>
<dbReference type="Proteomes" id="UP000475582">
    <property type="component" value="Unassembled WGS sequence"/>
</dbReference>
<dbReference type="GO" id="GO:0004034">
    <property type="term" value="F:aldose 1-epimerase activity"/>
    <property type="evidence" value="ECO:0007669"/>
    <property type="project" value="UniProtKB-EC"/>
</dbReference>
<evidence type="ECO:0000313" key="14">
    <source>
        <dbReference type="Proteomes" id="UP000475582"/>
    </source>
</evidence>
<evidence type="ECO:0000256" key="10">
    <source>
        <dbReference type="PIRSR" id="PIRSR005096-2"/>
    </source>
</evidence>
<sequence>MCAGLLGGVGGDEGAGAAPQGNHRPVKRLTLLAALLAASACATAASGIRAEAYGVTQSGQPVQKVTLENARGMRLAYIDYGATLIQAQVAGRNVILSLPDLAAFERTRGRYGAIIGRYAGRIANARYTLDGKTVQLVPNNRGMAIHGDPAPYDKRVWRREDFNEAESLGSIYRLHSPDGDQNFPGAMDISVTYRLLRNSDEFRIEYEARTSAPTVHNLTNHVYFNLAGAAANTLEGHRFRIAADRYLETDAMRIPSGAMLDVAGTPFDFRQAASVHDRLPSVPGGYDHSLVFSKPDGAYAPVATVWGGGLRMEVSTSEPSVQLYTVNGFNGGETGSEGVAYQRYGAFAFETQHLPDSPNHANFPGTALYPGQVYRSRTSFSFAAD</sequence>
<organism evidence="13 14">
    <name type="scientific">Duganella radicis</name>
    <dbReference type="NCBI Taxonomy" id="551988"/>
    <lineage>
        <taxon>Bacteria</taxon>
        <taxon>Pseudomonadati</taxon>
        <taxon>Pseudomonadota</taxon>
        <taxon>Betaproteobacteria</taxon>
        <taxon>Burkholderiales</taxon>
        <taxon>Oxalobacteraceae</taxon>
        <taxon>Telluria group</taxon>
        <taxon>Duganella</taxon>
    </lineage>
</organism>
<protein>
    <recommendedName>
        <fullName evidence="5 8">Aldose 1-epimerase</fullName>
        <ecNumber evidence="4 8">5.1.3.3</ecNumber>
    </recommendedName>
</protein>
<comment type="pathway">
    <text evidence="2 8">Carbohydrate metabolism; hexose metabolism.</text>
</comment>
<dbReference type="OrthoDB" id="9779408at2"/>
<dbReference type="EC" id="5.1.3.3" evidence="4 8"/>
<dbReference type="NCBIfam" id="NF008277">
    <property type="entry name" value="PRK11055.1"/>
    <property type="match status" value="1"/>
</dbReference>
<keyword evidence="7 8" id="KW-0119">Carbohydrate metabolism</keyword>
<dbReference type="GO" id="GO:0006006">
    <property type="term" value="P:glucose metabolic process"/>
    <property type="evidence" value="ECO:0007669"/>
    <property type="project" value="TreeGrafter"/>
</dbReference>
<keyword evidence="14" id="KW-1185">Reference proteome</keyword>
<dbReference type="GO" id="GO:0030246">
    <property type="term" value="F:carbohydrate binding"/>
    <property type="evidence" value="ECO:0007669"/>
    <property type="project" value="InterPro"/>
</dbReference>
<feature type="signal peptide" evidence="12">
    <location>
        <begin position="1"/>
        <end position="44"/>
    </location>
</feature>
<dbReference type="InterPro" id="IPR014718">
    <property type="entry name" value="GH-type_carb-bd"/>
</dbReference>
<reference evidence="13 14" key="1">
    <citation type="submission" date="2019-11" db="EMBL/GenBank/DDBJ databases">
        <title>Type strains purchased from KCTC, JCM and DSMZ.</title>
        <authorList>
            <person name="Lu H."/>
        </authorList>
    </citation>
    <scope>NUCLEOTIDE SEQUENCE [LARGE SCALE GENOMIC DNA]</scope>
    <source>
        <strain evidence="13 14">KCTC 22382</strain>
    </source>
</reference>
<comment type="similarity">
    <text evidence="3 8">Belongs to the aldose epimerase family.</text>
</comment>
<dbReference type="InterPro" id="IPR047215">
    <property type="entry name" value="Galactose_mutarotase-like"/>
</dbReference>